<dbReference type="InterPro" id="IPR003409">
    <property type="entry name" value="MORN"/>
</dbReference>
<dbReference type="EMBL" id="JACEZU010000001">
    <property type="protein sequence ID" value="MBA5686116.1"/>
    <property type="molecule type" value="Genomic_DNA"/>
</dbReference>
<comment type="caution">
    <text evidence="5">The sequence shown here is derived from an EMBL/GenBank/DDBJ whole genome shotgun (WGS) entry which is preliminary data.</text>
</comment>
<feature type="chain" id="PRO_5031427609" evidence="3">
    <location>
        <begin position="19"/>
        <end position="346"/>
    </location>
</feature>
<protein>
    <submittedName>
        <fullName evidence="5">Energy transducer TonB</fullName>
    </submittedName>
</protein>
<feature type="region of interest" description="Disordered" evidence="2">
    <location>
        <begin position="187"/>
        <end position="206"/>
    </location>
</feature>
<reference evidence="5 6" key="1">
    <citation type="submission" date="2020-07" db="EMBL/GenBank/DDBJ databases">
        <title>Novel species isolated from subtropical streams in China.</title>
        <authorList>
            <person name="Lu H."/>
        </authorList>
    </citation>
    <scope>NUCLEOTIDE SEQUENCE [LARGE SCALE GENOMIC DNA]</scope>
    <source>
        <strain evidence="5 6">LX47W</strain>
    </source>
</reference>
<dbReference type="SUPFAM" id="SSF82185">
    <property type="entry name" value="Histone H3 K4-specific methyltransferase SET7/9 N-terminal domain"/>
    <property type="match status" value="1"/>
</dbReference>
<dbReference type="InterPro" id="IPR037682">
    <property type="entry name" value="TonB_C"/>
</dbReference>
<dbReference type="SUPFAM" id="SSF74653">
    <property type="entry name" value="TolA/TonB C-terminal domain"/>
    <property type="match status" value="1"/>
</dbReference>
<feature type="domain" description="TonB C-terminal" evidence="4">
    <location>
        <begin position="273"/>
        <end position="343"/>
    </location>
</feature>
<evidence type="ECO:0000313" key="5">
    <source>
        <dbReference type="EMBL" id="MBA5686116.1"/>
    </source>
</evidence>
<dbReference type="SMART" id="SM00698">
    <property type="entry name" value="MORN"/>
    <property type="match status" value="3"/>
</dbReference>
<feature type="signal peptide" evidence="3">
    <location>
        <begin position="1"/>
        <end position="18"/>
    </location>
</feature>
<keyword evidence="1" id="KW-0677">Repeat</keyword>
<accession>A0A7W2IJC6</accession>
<dbReference type="Pfam" id="PF03544">
    <property type="entry name" value="TonB_C"/>
    <property type="match status" value="1"/>
</dbReference>
<feature type="compositionally biased region" description="Basic and acidic residues" evidence="2">
    <location>
        <begin position="187"/>
        <end position="200"/>
    </location>
</feature>
<dbReference type="GO" id="GO:0055085">
    <property type="term" value="P:transmembrane transport"/>
    <property type="evidence" value="ECO:0007669"/>
    <property type="project" value="InterPro"/>
</dbReference>
<proteinExistence type="predicted"/>
<keyword evidence="6" id="KW-1185">Reference proteome</keyword>
<dbReference type="PANTHER" id="PTHR43215">
    <property type="entry name" value="RADIAL SPOKE HEAD 1 HOMOLOG"/>
    <property type="match status" value="1"/>
</dbReference>
<dbReference type="RefSeq" id="WP_182151875.1">
    <property type="nucleotide sequence ID" value="NZ_JACEZU010000001.1"/>
</dbReference>
<name>A0A7W2IJC6_9BURK</name>
<gene>
    <name evidence="5" type="ORF">H3H39_03505</name>
</gene>
<evidence type="ECO:0000259" key="4">
    <source>
        <dbReference type="Pfam" id="PF03544"/>
    </source>
</evidence>
<evidence type="ECO:0000256" key="2">
    <source>
        <dbReference type="SAM" id="MobiDB-lite"/>
    </source>
</evidence>
<dbReference type="Pfam" id="PF02493">
    <property type="entry name" value="MORN"/>
    <property type="match status" value="4"/>
</dbReference>
<dbReference type="AlphaFoldDB" id="A0A7W2IJC6"/>
<dbReference type="Proteomes" id="UP000573499">
    <property type="component" value="Unassembled WGS sequence"/>
</dbReference>
<organism evidence="5 6">
    <name type="scientific">Rugamonas apoptosis</name>
    <dbReference type="NCBI Taxonomy" id="2758570"/>
    <lineage>
        <taxon>Bacteria</taxon>
        <taxon>Pseudomonadati</taxon>
        <taxon>Pseudomonadota</taxon>
        <taxon>Betaproteobacteria</taxon>
        <taxon>Burkholderiales</taxon>
        <taxon>Oxalobacteraceae</taxon>
        <taxon>Telluria group</taxon>
        <taxon>Rugamonas</taxon>
    </lineage>
</organism>
<evidence type="ECO:0000256" key="3">
    <source>
        <dbReference type="SAM" id="SignalP"/>
    </source>
</evidence>
<dbReference type="PANTHER" id="PTHR43215:SF14">
    <property type="entry name" value="RADIAL SPOKE HEAD 1 HOMOLOG"/>
    <property type="match status" value="1"/>
</dbReference>
<evidence type="ECO:0000256" key="1">
    <source>
        <dbReference type="ARBA" id="ARBA00022737"/>
    </source>
</evidence>
<sequence length="346" mass="37204">MRLLLPLTSLLLATNAGAAMTYVGKPDCLIANPHPIEDEQASWSGGCKDGYADGMGTLNWSVRGRPHGGYEGVLVKGVPNGPGFLLLANDASLQGDFKEGKLEGKGVYTNAKGGKLNATFVAGVATGIADYSSPQGDTYHGEWRGNTPHGQGKMSYGAGGSYEGGWANGEFSGKGVITYPNGVEVTREFHPQPRPREPVERPSYGVRQEQPDLGTNIKHDAAYGFNVPPGLSYAQLSPEQQQLVKQPYHILLEDDEPPYPIKGPEAIAKAFMEMHAKARVRGKFRINVQIDSDGTPLSVAVLEAPEPELGRIAGSVLMLTKFKPARCGGKPCAMRYTYNTDFIIKL</sequence>
<keyword evidence="3" id="KW-0732">Signal</keyword>
<dbReference type="Gene3D" id="3.30.1150.10">
    <property type="match status" value="1"/>
</dbReference>
<dbReference type="Gene3D" id="2.20.110.10">
    <property type="entry name" value="Histone H3 K4-specific methyltransferase SET7/9 N-terminal domain"/>
    <property type="match status" value="2"/>
</dbReference>
<evidence type="ECO:0000313" key="6">
    <source>
        <dbReference type="Proteomes" id="UP000573499"/>
    </source>
</evidence>